<feature type="compositionally biased region" description="Polar residues" evidence="1">
    <location>
        <begin position="1034"/>
        <end position="1064"/>
    </location>
</feature>
<feature type="compositionally biased region" description="Low complexity" evidence="1">
    <location>
        <begin position="351"/>
        <end position="364"/>
    </location>
</feature>
<feature type="compositionally biased region" description="Basic residues" evidence="1">
    <location>
        <begin position="1021"/>
        <end position="1031"/>
    </location>
</feature>
<feature type="compositionally biased region" description="Basic residues" evidence="1">
    <location>
        <begin position="1321"/>
        <end position="1335"/>
    </location>
</feature>
<feature type="compositionally biased region" description="Polar residues" evidence="1">
    <location>
        <begin position="605"/>
        <end position="615"/>
    </location>
</feature>
<keyword evidence="3" id="KW-1185">Reference proteome</keyword>
<feature type="compositionally biased region" description="Low complexity" evidence="1">
    <location>
        <begin position="121"/>
        <end position="134"/>
    </location>
</feature>
<sequence>MEILSDNEEDEGQPNETVLQDDYGLGEEYSDRDAAVYHQEYDDGGEETGSESEEEGRGSSPLQNDGNALRDERDELDDEPEIIAVDSDDEEAGQDGEFLEGEGQTRPQLSLSPDEPENDVLPGSSPILSSPIEPALTPGDPDYEIYDVDELEEDEENVDDETQLFDWDHPPAFEQGVPASGSGHLEFPVEHQVLESEEDSPAMAVFGTSDALPTFQPQPQTESDIENWPSNEHEEPVDDITEPVSVDSKQEYSVIEEDEDSAPDEIHEGFDAYTVSRHTSVDPQQCVLEDESLWGHETEPRGMSIDIVTVDDEPDREPLVIDDEVVAADEALDDAETRSASPPKDAESQIPEGPEVAEEAAPAEIQDSAFPPEDVIDPSLAHGQSQESHPHPDDTVNTPSFGEGIQVVTPHQGTSEPSTDTPLAADAVQSNGHEDNSVPSEIPMPVSADPAVHDPYEDSSPHLLAGPAAFLKQMQRPDSGLFTPPSEIPSAAPTPPVIQDETEGVAENGLEEIVSEPVQDEDSQVQEGAMAVDSTPIAEPLEETIDAPALAAPEITDLSSEQDTDQLDSNSVPLFSAPRVLEVDPYPYSLSTPGEHLESSEREISTVSSQETSSGDAEEITQGDAIRPVDEMELAYPDGSEVVADDTPDWEVVDDETDADGDDDPEYVDSNSSMAGGVDDVEQLTDEDSSTAKEELTLDVEVAEEANVVPTVDESGLPSLEAGGDEGADDVEQISDEASFTLKEELTLNVEEVIREEETDVIPADDNPVLPCLEAGGDAVVDDVEQLTDEASFTLKEELTLDVEVVQEEEAKIPADDVFVLPDDESALPSLEAGGDVSIAEEPREVEESTTQPTEEPESSTQDIQGPKEELPGTTDRIPLEATEIGSPVVVETQVPQMEPAAAESASRAPSPTESSRKRKRDESLTEFPSTSGNSGKIAESRLSRRYTSKGKGKAKEEIDDDTSSSTSSASSAARMLNPESSSSRASSVVSIIRASRPLPSPPKYPPAPPAPPPPPPLMHAHSRPVIHRHGTSLARQSSSQRLTPSRNSFDMGSPTASTSSMQMPTLPLRPTPGGSPVTRANCRYHKISLPEDKTDDNSMRAWFLVPGCSLGNKTVMDEEDVKDEGDPTPEDAKRSIADVESLMLDAGLMSALRLLVGFELLREQEVFYVPRPDEHVRASKHRRRESKLRISSGSFASESAPMSPRSPASTSTRPPNSSASTRPPNSSSTSSVQARHRKKSERESRSPPAWSQDGVSTDEDESPADKSIREAEAEGIAAAASDTPVRTRRRKRIDKGAAEYKPPDDLGAIQESSDDEGGKARRKKKKSNARGVKRRQSEAIPSQEGGEDRKTKKLKTEDSTTGSTL</sequence>
<feature type="compositionally biased region" description="Acidic residues" evidence="1">
    <location>
        <begin position="42"/>
        <end position="54"/>
    </location>
</feature>
<feature type="compositionally biased region" description="Low complexity" evidence="1">
    <location>
        <begin position="964"/>
        <end position="974"/>
    </location>
</feature>
<feature type="compositionally biased region" description="Pro residues" evidence="1">
    <location>
        <begin position="999"/>
        <end position="1018"/>
    </location>
</feature>
<proteinExistence type="predicted"/>
<feature type="compositionally biased region" description="Basic and acidic residues" evidence="1">
    <location>
        <begin position="1347"/>
        <end position="1359"/>
    </location>
</feature>
<feature type="compositionally biased region" description="Basic and acidic residues" evidence="1">
    <location>
        <begin position="29"/>
        <end position="41"/>
    </location>
</feature>
<feature type="region of interest" description="Disordered" evidence="1">
    <location>
        <begin position="210"/>
        <end position="245"/>
    </location>
</feature>
<feature type="compositionally biased region" description="Low complexity" evidence="1">
    <location>
        <begin position="849"/>
        <end position="862"/>
    </location>
</feature>
<evidence type="ECO:0000256" key="1">
    <source>
        <dbReference type="SAM" id="MobiDB-lite"/>
    </source>
</evidence>
<feature type="region of interest" description="Disordered" evidence="1">
    <location>
        <begin position="816"/>
        <end position="1066"/>
    </location>
</feature>
<protein>
    <submittedName>
        <fullName evidence="2">Uncharacterized protein</fullName>
    </submittedName>
</protein>
<name>A0AAD7FWY5_9AGAR</name>
<feature type="compositionally biased region" description="Acidic residues" evidence="1">
    <location>
        <begin position="643"/>
        <end position="667"/>
    </location>
</feature>
<feature type="region of interest" description="Disordered" evidence="1">
    <location>
        <begin position="1"/>
        <end position="142"/>
    </location>
</feature>
<feature type="compositionally biased region" description="Acidic residues" evidence="1">
    <location>
        <begin position="74"/>
        <end position="100"/>
    </location>
</feature>
<comment type="caution">
    <text evidence="2">The sequence shown here is derived from an EMBL/GenBank/DDBJ whole genome shotgun (WGS) entry which is preliminary data.</text>
</comment>
<dbReference type="Proteomes" id="UP001221142">
    <property type="component" value="Unassembled WGS sequence"/>
</dbReference>
<feature type="compositionally biased region" description="Low complexity" evidence="1">
    <location>
        <begin position="899"/>
        <end position="914"/>
    </location>
</feature>
<feature type="region of interest" description="Disordered" evidence="1">
    <location>
        <begin position="326"/>
        <end position="463"/>
    </location>
</feature>
<evidence type="ECO:0000313" key="3">
    <source>
        <dbReference type="Proteomes" id="UP001221142"/>
    </source>
</evidence>
<feature type="compositionally biased region" description="Basic residues" evidence="1">
    <location>
        <begin position="944"/>
        <end position="953"/>
    </location>
</feature>
<reference evidence="2" key="1">
    <citation type="submission" date="2023-03" db="EMBL/GenBank/DDBJ databases">
        <title>Massive genome expansion in bonnet fungi (Mycena s.s.) driven by repeated elements and novel gene families across ecological guilds.</title>
        <authorList>
            <consortium name="Lawrence Berkeley National Laboratory"/>
            <person name="Harder C.B."/>
            <person name="Miyauchi S."/>
            <person name="Viragh M."/>
            <person name="Kuo A."/>
            <person name="Thoen E."/>
            <person name="Andreopoulos B."/>
            <person name="Lu D."/>
            <person name="Skrede I."/>
            <person name="Drula E."/>
            <person name="Henrissat B."/>
            <person name="Morin E."/>
            <person name="Kohler A."/>
            <person name="Barry K."/>
            <person name="LaButti K."/>
            <person name="Morin E."/>
            <person name="Salamov A."/>
            <person name="Lipzen A."/>
            <person name="Mereny Z."/>
            <person name="Hegedus B."/>
            <person name="Baldrian P."/>
            <person name="Stursova M."/>
            <person name="Weitz H."/>
            <person name="Taylor A."/>
            <person name="Grigoriev I.V."/>
            <person name="Nagy L.G."/>
            <person name="Martin F."/>
            <person name="Kauserud H."/>
        </authorList>
    </citation>
    <scope>NUCLEOTIDE SEQUENCE</scope>
    <source>
        <strain evidence="2">9284</strain>
    </source>
</reference>
<evidence type="ECO:0000313" key="2">
    <source>
        <dbReference type="EMBL" id="KAJ7647657.1"/>
    </source>
</evidence>
<gene>
    <name evidence="2" type="ORF">FB45DRAFT_894063</name>
</gene>
<dbReference type="EMBL" id="JARKIF010000002">
    <property type="protein sequence ID" value="KAJ7647657.1"/>
    <property type="molecule type" value="Genomic_DNA"/>
</dbReference>
<feature type="compositionally biased region" description="Basic and acidic residues" evidence="1">
    <location>
        <begin position="451"/>
        <end position="460"/>
    </location>
</feature>
<organism evidence="2 3">
    <name type="scientific">Roridomyces roridus</name>
    <dbReference type="NCBI Taxonomy" id="1738132"/>
    <lineage>
        <taxon>Eukaryota</taxon>
        <taxon>Fungi</taxon>
        <taxon>Dikarya</taxon>
        <taxon>Basidiomycota</taxon>
        <taxon>Agaricomycotina</taxon>
        <taxon>Agaricomycetes</taxon>
        <taxon>Agaricomycetidae</taxon>
        <taxon>Agaricales</taxon>
        <taxon>Marasmiineae</taxon>
        <taxon>Mycenaceae</taxon>
        <taxon>Roridomyces</taxon>
    </lineage>
</organism>
<feature type="region of interest" description="Disordered" evidence="1">
    <location>
        <begin position="1177"/>
        <end position="1366"/>
    </location>
</feature>
<feature type="compositionally biased region" description="Basic and acidic residues" evidence="1">
    <location>
        <begin position="1295"/>
        <end position="1305"/>
    </location>
</feature>
<feature type="compositionally biased region" description="Basic and acidic residues" evidence="1">
    <location>
        <begin position="1264"/>
        <end position="1273"/>
    </location>
</feature>
<accession>A0AAD7FWY5</accession>
<feature type="compositionally biased region" description="Basic and acidic residues" evidence="1">
    <location>
        <begin position="595"/>
        <end position="604"/>
    </location>
</feature>
<feature type="compositionally biased region" description="Acidic residues" evidence="1">
    <location>
        <begin position="679"/>
        <end position="689"/>
    </location>
</feature>
<feature type="region of interest" description="Disordered" evidence="1">
    <location>
        <begin position="542"/>
        <end position="693"/>
    </location>
</feature>
<feature type="compositionally biased region" description="Acidic residues" evidence="1">
    <location>
        <begin position="1"/>
        <end position="13"/>
    </location>
</feature>
<feature type="region of interest" description="Disordered" evidence="1">
    <location>
        <begin position="707"/>
        <end position="728"/>
    </location>
</feature>
<feature type="compositionally biased region" description="Polar residues" evidence="1">
    <location>
        <begin position="409"/>
        <end position="421"/>
    </location>
</feature>
<feature type="region of interest" description="Disordered" evidence="1">
    <location>
        <begin position="476"/>
        <end position="498"/>
    </location>
</feature>
<feature type="compositionally biased region" description="Low complexity" evidence="1">
    <location>
        <begin position="981"/>
        <end position="998"/>
    </location>
</feature>
<feature type="compositionally biased region" description="Low complexity" evidence="1">
    <location>
        <begin position="1197"/>
        <end position="1232"/>
    </location>
</feature>